<evidence type="ECO:0000256" key="4">
    <source>
        <dbReference type="ARBA" id="ARBA00022759"/>
    </source>
</evidence>
<evidence type="ECO:0000256" key="5">
    <source>
        <dbReference type="ARBA" id="ARBA00022801"/>
    </source>
</evidence>
<feature type="signal peptide" evidence="8">
    <location>
        <begin position="1"/>
        <end position="21"/>
    </location>
</feature>
<dbReference type="SUPFAM" id="SSF48537">
    <property type="entry name" value="Phospholipase C/P1 nuclease"/>
    <property type="match status" value="1"/>
</dbReference>
<evidence type="ECO:0000256" key="1">
    <source>
        <dbReference type="ARBA" id="ARBA00009547"/>
    </source>
</evidence>
<keyword evidence="6" id="KW-1015">Disulfide bond</keyword>
<evidence type="ECO:0000256" key="3">
    <source>
        <dbReference type="ARBA" id="ARBA00022723"/>
    </source>
</evidence>
<evidence type="ECO:0000256" key="7">
    <source>
        <dbReference type="ARBA" id="ARBA00023180"/>
    </source>
</evidence>
<dbReference type="GO" id="GO:0046872">
    <property type="term" value="F:metal ion binding"/>
    <property type="evidence" value="ECO:0007669"/>
    <property type="project" value="UniProtKB-KW"/>
</dbReference>
<dbReference type="PANTHER" id="PTHR33146">
    <property type="entry name" value="ENDONUCLEASE 4"/>
    <property type="match status" value="1"/>
</dbReference>
<evidence type="ECO:0000256" key="6">
    <source>
        <dbReference type="ARBA" id="ARBA00023157"/>
    </source>
</evidence>
<keyword evidence="8" id="KW-0732">Signal</keyword>
<dbReference type="CDD" id="cd11010">
    <property type="entry name" value="S1-P1_nuclease"/>
    <property type="match status" value="1"/>
</dbReference>
<reference evidence="9" key="1">
    <citation type="submission" date="2021-01" db="EMBL/GenBank/DDBJ databases">
        <authorList>
            <person name="Corre E."/>
            <person name="Pelletier E."/>
            <person name="Niang G."/>
            <person name="Scheremetjew M."/>
            <person name="Finn R."/>
            <person name="Kale V."/>
            <person name="Holt S."/>
            <person name="Cochrane G."/>
            <person name="Meng A."/>
            <person name="Brown T."/>
            <person name="Cohen L."/>
        </authorList>
    </citation>
    <scope>NUCLEOTIDE SEQUENCE</scope>
    <source>
        <strain evidence="9">Isolate 1302-5</strain>
    </source>
</reference>
<proteinExistence type="inferred from homology"/>
<evidence type="ECO:0000313" key="9">
    <source>
        <dbReference type="EMBL" id="CAE2227986.1"/>
    </source>
</evidence>
<accession>A0A7S4MKC8</accession>
<evidence type="ECO:0000256" key="2">
    <source>
        <dbReference type="ARBA" id="ARBA00022722"/>
    </source>
</evidence>
<keyword evidence="2" id="KW-0540">Nuclease</keyword>
<evidence type="ECO:0008006" key="10">
    <source>
        <dbReference type="Google" id="ProtNLM"/>
    </source>
</evidence>
<dbReference type="EMBL" id="HBKQ01016141">
    <property type="protein sequence ID" value="CAE2227986.1"/>
    <property type="molecule type" value="Transcribed_RNA"/>
</dbReference>
<dbReference type="PANTHER" id="PTHR33146:SF26">
    <property type="entry name" value="ENDONUCLEASE 4"/>
    <property type="match status" value="1"/>
</dbReference>
<dbReference type="InterPro" id="IPR003154">
    <property type="entry name" value="S1/P1nuclease"/>
</dbReference>
<organism evidence="9">
    <name type="scientific">Odontella aurita</name>
    <dbReference type="NCBI Taxonomy" id="265563"/>
    <lineage>
        <taxon>Eukaryota</taxon>
        <taxon>Sar</taxon>
        <taxon>Stramenopiles</taxon>
        <taxon>Ochrophyta</taxon>
        <taxon>Bacillariophyta</taxon>
        <taxon>Mediophyceae</taxon>
        <taxon>Biddulphiophycidae</taxon>
        <taxon>Eupodiscales</taxon>
        <taxon>Odontellaceae</taxon>
        <taxon>Odontella</taxon>
    </lineage>
</organism>
<gene>
    <name evidence="9" type="ORF">OAUR00152_LOCUS10864</name>
</gene>
<dbReference type="AlphaFoldDB" id="A0A7S4MKC8"/>
<dbReference type="GO" id="GO:0003676">
    <property type="term" value="F:nucleic acid binding"/>
    <property type="evidence" value="ECO:0007669"/>
    <property type="project" value="InterPro"/>
</dbReference>
<protein>
    <recommendedName>
        <fullName evidence="10">Aspergillus nuclease S(1)</fullName>
    </recommendedName>
</protein>
<dbReference type="Pfam" id="PF02265">
    <property type="entry name" value="S1-P1_nuclease"/>
    <property type="match status" value="1"/>
</dbReference>
<dbReference type="InterPro" id="IPR008947">
    <property type="entry name" value="PLipase_C/P1_nuclease_dom_sf"/>
</dbReference>
<dbReference type="Gene3D" id="1.10.575.10">
    <property type="entry name" value="P1 Nuclease"/>
    <property type="match status" value="1"/>
</dbReference>
<keyword evidence="5" id="KW-0378">Hydrolase</keyword>
<comment type="similarity">
    <text evidence="1">Belongs to the nuclease type I family.</text>
</comment>
<keyword evidence="4" id="KW-0255">Endonuclease</keyword>
<name>A0A7S4MKC8_9STRA</name>
<evidence type="ECO:0000256" key="8">
    <source>
        <dbReference type="SAM" id="SignalP"/>
    </source>
</evidence>
<dbReference type="GO" id="GO:0004519">
    <property type="term" value="F:endonuclease activity"/>
    <property type="evidence" value="ECO:0007669"/>
    <property type="project" value="UniProtKB-KW"/>
</dbReference>
<sequence length="393" mass="43580">MTTLLLAIVPVALLNRPVVTTAWGKYGHEIIGNIAYRRLSPKSKNTVDSILGVDEVVTSSIGGAAEDPKPDPLHDETPLAAIANWADKVRFTSEYHWTFQLHFVDVKDGDIDGGCPCTEPAVENFQYLLTGGENEVDDPPHYCVMRSASSCWVNYERDCKGDFCAIGAITNYTERLRKYSSMSTSKHDLLRGSKSSSAGLYTKEALMFLTHFVGDIHQPLHSSRGTDRGGNAIHVDFKDYHLYGGHHGLHIPRKDQWNLHAVWDDGIINRAISLMYNSSENAFEASVREVVTNAEVSGLIDDWLRCADGLAVECPLAWAEESLDDALRWAYSNENGIEITDGANITDAYFNTRLHVVRNRLAAAGVRLANAIEIVLGEKIVVPESRSSQYIVW</sequence>
<keyword evidence="3" id="KW-0479">Metal-binding</keyword>
<dbReference type="GO" id="GO:0006308">
    <property type="term" value="P:DNA catabolic process"/>
    <property type="evidence" value="ECO:0007669"/>
    <property type="project" value="InterPro"/>
</dbReference>
<dbReference type="GO" id="GO:0016788">
    <property type="term" value="F:hydrolase activity, acting on ester bonds"/>
    <property type="evidence" value="ECO:0007669"/>
    <property type="project" value="InterPro"/>
</dbReference>
<feature type="chain" id="PRO_5030936213" description="Aspergillus nuclease S(1)" evidence="8">
    <location>
        <begin position="22"/>
        <end position="393"/>
    </location>
</feature>
<keyword evidence="7" id="KW-0325">Glycoprotein</keyword>